<sequence length="335" mass="38422">MRIQDVHFYYYDAEFKSAIITPKVRLTHRKALIVELVTDTHGSFYGECNAFETDWYDKETITSVKQTLAQWSKKIKNKTFTSFEEWLPYLELLDHQPAARCTIVMAIYQIYHSLPSFEVEYGATASGLTKTQLKALQTTQPSRIKLKWSDTLLSDIETLTTELPFNVNLALDANESLNISDFEKIKKQALGNIIYIEEPFKDLSILHQLDLTDYPSIAIDEKAIDETTILSIIEKYPVKVVVIKPFRVGGIDRVLRLINQLKTYNIKFVIGGMYEYGLSRYFTALLAKEGTYPGDVTPDGYYFNEDFTQGVGKLKRGLISFNPPQVDKSKLLYLN</sequence>
<evidence type="ECO:0000256" key="1">
    <source>
        <dbReference type="ARBA" id="ARBA00001968"/>
    </source>
</evidence>
<proteinExistence type="predicted"/>
<evidence type="ECO:0000313" key="9">
    <source>
        <dbReference type="EMBL" id="PTF15724.1"/>
    </source>
</evidence>
<name>A0A2T4KL72_9STAP</name>
<evidence type="ECO:0000256" key="3">
    <source>
        <dbReference type="ARBA" id="ARBA00022842"/>
    </source>
</evidence>
<dbReference type="GO" id="GO:0009234">
    <property type="term" value="P:menaquinone biosynthetic process"/>
    <property type="evidence" value="ECO:0007669"/>
    <property type="project" value="UniProtKB-UniRule"/>
</dbReference>
<dbReference type="Pfam" id="PF13378">
    <property type="entry name" value="MR_MLE_C"/>
    <property type="match status" value="1"/>
</dbReference>
<dbReference type="Proteomes" id="UP000243350">
    <property type="component" value="Unassembled WGS sequence"/>
</dbReference>
<evidence type="ECO:0000256" key="5">
    <source>
        <dbReference type="ARBA" id="ARBA00029491"/>
    </source>
</evidence>
<protein>
    <recommendedName>
        <fullName evidence="5 6">o-succinylbenzoate synthase</fullName>
        <ecNumber evidence="5 6">4.2.1.113</ecNumber>
    </recommendedName>
</protein>
<dbReference type="InterPro" id="IPR029065">
    <property type="entry name" value="Enolase_C-like"/>
</dbReference>
<dbReference type="InterPro" id="IPR010197">
    <property type="entry name" value="OSBS/NAAAR"/>
</dbReference>
<reference evidence="9" key="2">
    <citation type="submission" date="2018-03" db="EMBL/GenBank/DDBJ databases">
        <authorList>
            <person name="Keele B.F."/>
        </authorList>
    </citation>
    <scope>NUCLEOTIDE SEQUENCE</scope>
    <source>
        <strain evidence="9">SNUC 4143</strain>
        <strain evidence="8">SNUC 761</strain>
    </source>
</reference>
<keyword evidence="3" id="KW-0460">Magnesium</keyword>
<dbReference type="Gene3D" id="3.30.390.10">
    <property type="entry name" value="Enolase-like, N-terminal domain"/>
    <property type="match status" value="1"/>
</dbReference>
<dbReference type="Gene3D" id="3.20.20.120">
    <property type="entry name" value="Enolase-like C-terminal domain"/>
    <property type="match status" value="1"/>
</dbReference>
<dbReference type="RefSeq" id="WP_107506230.1">
    <property type="nucleotide sequence ID" value="NZ_CP130489.1"/>
</dbReference>
<keyword evidence="4" id="KW-0456">Lyase</keyword>
<evidence type="ECO:0000313" key="11">
    <source>
        <dbReference type="Proteomes" id="UP000243350"/>
    </source>
</evidence>
<dbReference type="GO" id="GO:0046872">
    <property type="term" value="F:metal ion binding"/>
    <property type="evidence" value="ECO:0007669"/>
    <property type="project" value="UniProtKB-KW"/>
</dbReference>
<evidence type="ECO:0000256" key="2">
    <source>
        <dbReference type="ARBA" id="ARBA00022723"/>
    </source>
</evidence>
<dbReference type="EC" id="4.2.1.113" evidence="5 6"/>
<dbReference type="SUPFAM" id="SSF54826">
    <property type="entry name" value="Enolase N-terminal domain-like"/>
    <property type="match status" value="1"/>
</dbReference>
<comment type="caution">
    <text evidence="9">The sequence shown here is derived from an EMBL/GenBank/DDBJ whole genome shotgun (WGS) entry which is preliminary data.</text>
</comment>
<evidence type="ECO:0000313" key="8">
    <source>
        <dbReference type="EMBL" id="PTE72066.1"/>
    </source>
</evidence>
<accession>A0A2T4KL72</accession>
<dbReference type="EMBL" id="PYZH01000027">
    <property type="protein sequence ID" value="PTF15724.1"/>
    <property type="molecule type" value="Genomic_DNA"/>
</dbReference>
<dbReference type="GO" id="GO:0043748">
    <property type="term" value="F:O-succinylbenzoate synthase activity"/>
    <property type="evidence" value="ECO:0007669"/>
    <property type="project" value="UniProtKB-EC"/>
</dbReference>
<dbReference type="InterPro" id="IPR029017">
    <property type="entry name" value="Enolase-like_N"/>
</dbReference>
<evidence type="ECO:0000256" key="4">
    <source>
        <dbReference type="ARBA" id="ARBA00023239"/>
    </source>
</evidence>
<comment type="cofactor">
    <cofactor evidence="1">
        <name>a divalent metal cation</name>
        <dbReference type="ChEBI" id="CHEBI:60240"/>
    </cofactor>
</comment>
<dbReference type="SFLD" id="SFLDG00180">
    <property type="entry name" value="muconate_cycloisomerase"/>
    <property type="match status" value="1"/>
</dbReference>
<evidence type="ECO:0000313" key="10">
    <source>
        <dbReference type="Proteomes" id="UP000242547"/>
    </source>
</evidence>
<organism evidence="9 11">
    <name type="scientific">Staphylococcus devriesei</name>
    <dbReference type="NCBI Taxonomy" id="586733"/>
    <lineage>
        <taxon>Bacteria</taxon>
        <taxon>Bacillati</taxon>
        <taxon>Bacillota</taxon>
        <taxon>Bacilli</taxon>
        <taxon>Bacillales</taxon>
        <taxon>Staphylococcaceae</taxon>
        <taxon>Staphylococcus</taxon>
    </lineage>
</organism>
<gene>
    <name evidence="9" type="primary">menC</name>
    <name evidence="8" type="ORF">BUY44_08660</name>
    <name evidence="9" type="ORF">BUY48_05785</name>
</gene>
<keyword evidence="2" id="KW-0479">Metal-binding</keyword>
<dbReference type="SUPFAM" id="SSF51604">
    <property type="entry name" value="Enolase C-terminal domain-like"/>
    <property type="match status" value="1"/>
</dbReference>
<evidence type="ECO:0000259" key="7">
    <source>
        <dbReference type="Pfam" id="PF13378"/>
    </source>
</evidence>
<dbReference type="NCBIfam" id="TIGR01928">
    <property type="entry name" value="menC_lowGC_arch"/>
    <property type="match status" value="1"/>
</dbReference>
<feature type="domain" description="Enolase C-terminal" evidence="7">
    <location>
        <begin position="141"/>
        <end position="317"/>
    </location>
</feature>
<reference evidence="10 11" key="1">
    <citation type="journal article" date="2016" name="Front. Microbiol.">
        <title>Comprehensive Phylogenetic Analysis of Bovine Non-aureus Staphylococci Species Based on Whole-Genome Sequencing.</title>
        <authorList>
            <person name="Naushad S."/>
            <person name="Barkema H.W."/>
            <person name="Luby C."/>
            <person name="Condas L.A."/>
            <person name="Nobrega D.B."/>
            <person name="Carson D.A."/>
            <person name="De Buck J."/>
        </authorList>
    </citation>
    <scope>NUCLEOTIDE SEQUENCE [LARGE SCALE GENOMIC DNA]</scope>
    <source>
        <strain evidence="9 11">SNUC 4143</strain>
        <strain evidence="8 10">SNUC 761</strain>
    </source>
</reference>
<dbReference type="SFLD" id="SFLDS00001">
    <property type="entry name" value="Enolase"/>
    <property type="match status" value="1"/>
</dbReference>
<dbReference type="Proteomes" id="UP000242547">
    <property type="component" value="Unassembled WGS sequence"/>
</dbReference>
<evidence type="ECO:0000256" key="6">
    <source>
        <dbReference type="NCBIfam" id="TIGR01928"/>
    </source>
</evidence>
<dbReference type="PANTHER" id="PTHR48073:SF5">
    <property type="entry name" value="O-SUCCINYLBENZOATE SYNTHASE"/>
    <property type="match status" value="1"/>
</dbReference>
<dbReference type="SFLD" id="SFLDF00009">
    <property type="entry name" value="o-succinylbenzoate_synthase"/>
    <property type="match status" value="1"/>
</dbReference>
<dbReference type="InterPro" id="IPR036849">
    <property type="entry name" value="Enolase-like_C_sf"/>
</dbReference>
<dbReference type="PANTHER" id="PTHR48073">
    <property type="entry name" value="O-SUCCINYLBENZOATE SYNTHASE-RELATED"/>
    <property type="match status" value="1"/>
</dbReference>
<dbReference type="EMBL" id="PYZL01000061">
    <property type="protein sequence ID" value="PTE72066.1"/>
    <property type="molecule type" value="Genomic_DNA"/>
</dbReference>
<dbReference type="AlphaFoldDB" id="A0A2T4KL72"/>